<reference evidence="1 2" key="1">
    <citation type="journal article" date="2019" name="Nat. Med.">
        <title>A library of human gut bacterial isolates paired with longitudinal multiomics data enables mechanistic microbiome research.</title>
        <authorList>
            <person name="Poyet M."/>
            <person name="Groussin M."/>
            <person name="Gibbons S.M."/>
            <person name="Avila-Pacheco J."/>
            <person name="Jiang X."/>
            <person name="Kearney S.M."/>
            <person name="Perrotta A.R."/>
            <person name="Berdy B."/>
            <person name="Zhao S."/>
            <person name="Lieberman T.D."/>
            <person name="Swanson P.K."/>
            <person name="Smith M."/>
            <person name="Roesemann S."/>
            <person name="Alexander J.E."/>
            <person name="Rich S.A."/>
            <person name="Livny J."/>
            <person name="Vlamakis H."/>
            <person name="Clish C."/>
            <person name="Bullock K."/>
            <person name="Deik A."/>
            <person name="Scott J."/>
            <person name="Pierce K.A."/>
            <person name="Xavier R.J."/>
            <person name="Alm E.J."/>
        </authorList>
    </citation>
    <scope>NUCLEOTIDE SEQUENCE [LARGE SCALE GENOMIC DNA]</scope>
    <source>
        <strain evidence="1 2">BIOML-A6</strain>
    </source>
</reference>
<name>A0A108T2L0_9BACE</name>
<organism evidence="1 2">
    <name type="scientific">Bacteroides cellulosilyticus</name>
    <dbReference type="NCBI Taxonomy" id="246787"/>
    <lineage>
        <taxon>Bacteria</taxon>
        <taxon>Pseudomonadati</taxon>
        <taxon>Bacteroidota</taxon>
        <taxon>Bacteroidia</taxon>
        <taxon>Bacteroidales</taxon>
        <taxon>Bacteroidaceae</taxon>
        <taxon>Bacteroides</taxon>
    </lineage>
</organism>
<accession>A0A108T2L0</accession>
<dbReference type="EMBL" id="VVYV01000044">
    <property type="protein sequence ID" value="KAA5414145.1"/>
    <property type="molecule type" value="Genomic_DNA"/>
</dbReference>
<sequence>MTKVIHVHLIFEKRDFYFGSISAIFDTLDEATIGIKKSTLAHSGLSDGSSLPTPRAIIKQSHLIRSGRNPEE</sequence>
<dbReference type="AlphaFoldDB" id="A0A108T2L0"/>
<evidence type="ECO:0000313" key="2">
    <source>
        <dbReference type="Proteomes" id="UP000448877"/>
    </source>
</evidence>
<dbReference type="Proteomes" id="UP000448877">
    <property type="component" value="Unassembled WGS sequence"/>
</dbReference>
<comment type="caution">
    <text evidence="1">The sequence shown here is derived from an EMBL/GenBank/DDBJ whole genome shotgun (WGS) entry which is preliminary data.</text>
</comment>
<dbReference type="RefSeq" id="WP_007215723.1">
    <property type="nucleotide sequence ID" value="NZ_CABMLT010000030.1"/>
</dbReference>
<protein>
    <submittedName>
        <fullName evidence="1">Uncharacterized protein</fullName>
    </submittedName>
</protein>
<gene>
    <name evidence="1" type="ORF">F2Y81_21230</name>
</gene>
<evidence type="ECO:0000313" key="1">
    <source>
        <dbReference type="EMBL" id="KAA5414145.1"/>
    </source>
</evidence>
<proteinExistence type="predicted"/>